<reference evidence="1" key="1">
    <citation type="submission" date="2019-08" db="EMBL/GenBank/DDBJ databases">
        <authorList>
            <person name="Kucharzyk K."/>
            <person name="Murdoch R.W."/>
            <person name="Higgins S."/>
            <person name="Loffler F."/>
        </authorList>
    </citation>
    <scope>NUCLEOTIDE SEQUENCE</scope>
</reference>
<protein>
    <submittedName>
        <fullName evidence="1">Uncharacterized protein</fullName>
    </submittedName>
</protein>
<dbReference type="EMBL" id="VSSQ01063683">
    <property type="protein sequence ID" value="MPN16685.1"/>
    <property type="molecule type" value="Genomic_DNA"/>
</dbReference>
<dbReference type="AlphaFoldDB" id="A0A645FQI8"/>
<comment type="caution">
    <text evidence="1">The sequence shown here is derived from an EMBL/GenBank/DDBJ whole genome shotgun (WGS) entry which is preliminary data.</text>
</comment>
<accession>A0A645FQI8</accession>
<organism evidence="1">
    <name type="scientific">bioreactor metagenome</name>
    <dbReference type="NCBI Taxonomy" id="1076179"/>
    <lineage>
        <taxon>unclassified sequences</taxon>
        <taxon>metagenomes</taxon>
        <taxon>ecological metagenomes</taxon>
    </lineage>
</organism>
<evidence type="ECO:0000313" key="1">
    <source>
        <dbReference type="EMBL" id="MPN16685.1"/>
    </source>
</evidence>
<gene>
    <name evidence="1" type="ORF">SDC9_164030</name>
</gene>
<proteinExistence type="predicted"/>
<name>A0A645FQI8_9ZZZZ</name>
<sequence length="76" mass="8898">MEFTYKLIKNIDGKTFEIEEYIGSAAVALYTGFYNWKTYRFVIYPKKIYRAAYTIGCLSEISKKVVHDRQVTRAVS</sequence>